<sequence length="147" mass="16095">MTDLYNEILTEHNMHPCHKHELANADFHRHGINPTCGDEITLSLKLDDDIIEEAAFSGIGCAISQASTDIMIDLILGSTIDEAKTLCRLFIGMIQGTITDENELAPLDEALTFKNIAKMPARVKCATLSWHTMEALLNSAAAQAKSQ</sequence>
<dbReference type="AlphaFoldDB" id="A0A921HPU4"/>
<evidence type="ECO:0000313" key="3">
    <source>
        <dbReference type="Proteomes" id="UP000780768"/>
    </source>
</evidence>
<dbReference type="CDD" id="cd06664">
    <property type="entry name" value="IscU_like"/>
    <property type="match status" value="1"/>
</dbReference>
<dbReference type="SUPFAM" id="SSF82649">
    <property type="entry name" value="SufE/NifU"/>
    <property type="match status" value="1"/>
</dbReference>
<accession>A0A921HPU4</accession>
<evidence type="ECO:0000259" key="1">
    <source>
        <dbReference type="Pfam" id="PF01592"/>
    </source>
</evidence>
<reference evidence="2" key="2">
    <citation type="submission" date="2021-09" db="EMBL/GenBank/DDBJ databases">
        <authorList>
            <person name="Gilroy R."/>
        </authorList>
    </citation>
    <scope>NUCLEOTIDE SEQUENCE</scope>
    <source>
        <strain evidence="2">7318</strain>
    </source>
</reference>
<comment type="caution">
    <text evidence="2">The sequence shown here is derived from an EMBL/GenBank/DDBJ whole genome shotgun (WGS) entry which is preliminary data.</text>
</comment>
<dbReference type="GO" id="GO:0005506">
    <property type="term" value="F:iron ion binding"/>
    <property type="evidence" value="ECO:0007669"/>
    <property type="project" value="InterPro"/>
</dbReference>
<protein>
    <submittedName>
        <fullName evidence="2">SUF system NifU family Fe-S cluster assembly protein</fullName>
    </submittedName>
</protein>
<dbReference type="Pfam" id="PF01592">
    <property type="entry name" value="NifU_N"/>
    <property type="match status" value="1"/>
</dbReference>
<dbReference type="RefSeq" id="WP_346685782.1">
    <property type="nucleotide sequence ID" value="NZ_OZ006974.1"/>
</dbReference>
<organism evidence="2 3">
    <name type="scientific">Megamonas hypermegale</name>
    <dbReference type="NCBI Taxonomy" id="158847"/>
    <lineage>
        <taxon>Bacteria</taxon>
        <taxon>Bacillati</taxon>
        <taxon>Bacillota</taxon>
        <taxon>Negativicutes</taxon>
        <taxon>Selenomonadales</taxon>
        <taxon>Selenomonadaceae</taxon>
        <taxon>Megamonas</taxon>
    </lineage>
</organism>
<dbReference type="PANTHER" id="PTHR10093">
    <property type="entry name" value="IRON-SULFUR CLUSTER ASSEMBLY ENZYME NIFU HOMOLOG"/>
    <property type="match status" value="1"/>
</dbReference>
<proteinExistence type="predicted"/>
<name>A0A921HPU4_9FIRM</name>
<dbReference type="NCBIfam" id="TIGR01994">
    <property type="entry name" value="SUF_scaf_2"/>
    <property type="match status" value="1"/>
</dbReference>
<evidence type="ECO:0000313" key="2">
    <source>
        <dbReference type="EMBL" id="HJF85524.1"/>
    </source>
</evidence>
<dbReference type="InterPro" id="IPR002871">
    <property type="entry name" value="NIF_FeS_clus_asmbl_NifU_N"/>
</dbReference>
<feature type="domain" description="NIF system FeS cluster assembly NifU N-terminal" evidence="1">
    <location>
        <begin position="5"/>
        <end position="88"/>
    </location>
</feature>
<dbReference type="GO" id="GO:0051536">
    <property type="term" value="F:iron-sulfur cluster binding"/>
    <property type="evidence" value="ECO:0007669"/>
    <property type="project" value="InterPro"/>
</dbReference>
<gene>
    <name evidence="2" type="ORF">K8V65_07690</name>
</gene>
<dbReference type="EMBL" id="DYVR01000213">
    <property type="protein sequence ID" value="HJF85524.1"/>
    <property type="molecule type" value="Genomic_DNA"/>
</dbReference>
<dbReference type="Proteomes" id="UP000780768">
    <property type="component" value="Unassembled WGS sequence"/>
</dbReference>
<dbReference type="Gene3D" id="3.90.1010.10">
    <property type="match status" value="1"/>
</dbReference>
<dbReference type="GO" id="GO:0016226">
    <property type="term" value="P:iron-sulfur cluster assembly"/>
    <property type="evidence" value="ECO:0007669"/>
    <property type="project" value="InterPro"/>
</dbReference>
<reference evidence="2" key="1">
    <citation type="journal article" date="2021" name="PeerJ">
        <title>Extensive microbial diversity within the chicken gut microbiome revealed by metagenomics and culture.</title>
        <authorList>
            <person name="Gilroy R."/>
            <person name="Ravi A."/>
            <person name="Getino M."/>
            <person name="Pursley I."/>
            <person name="Horton D.L."/>
            <person name="Alikhan N.F."/>
            <person name="Baker D."/>
            <person name="Gharbi K."/>
            <person name="Hall N."/>
            <person name="Watson M."/>
            <person name="Adriaenssens E.M."/>
            <person name="Foster-Nyarko E."/>
            <person name="Jarju S."/>
            <person name="Secka A."/>
            <person name="Antonio M."/>
            <person name="Oren A."/>
            <person name="Chaudhuri R.R."/>
            <person name="La Ragione R."/>
            <person name="Hildebrand F."/>
            <person name="Pallen M.J."/>
        </authorList>
    </citation>
    <scope>NUCLEOTIDE SEQUENCE</scope>
    <source>
        <strain evidence="2">7318</strain>
    </source>
</reference>